<dbReference type="Proteomes" id="UP001374535">
    <property type="component" value="Chromosome 4"/>
</dbReference>
<evidence type="ECO:0000313" key="5">
    <source>
        <dbReference type="Proteomes" id="UP001374535"/>
    </source>
</evidence>
<proteinExistence type="predicted"/>
<keyword evidence="2" id="KW-0812">Transmembrane</keyword>
<name>A0AAQ3NUK8_VIGMU</name>
<dbReference type="InterPro" id="IPR005069">
    <property type="entry name" value="Nucl-diP-sugar_transferase"/>
</dbReference>
<organism evidence="4 5">
    <name type="scientific">Vigna mungo</name>
    <name type="common">Black gram</name>
    <name type="synonym">Phaseolus mungo</name>
    <dbReference type="NCBI Taxonomy" id="3915"/>
    <lineage>
        <taxon>Eukaryota</taxon>
        <taxon>Viridiplantae</taxon>
        <taxon>Streptophyta</taxon>
        <taxon>Embryophyta</taxon>
        <taxon>Tracheophyta</taxon>
        <taxon>Spermatophyta</taxon>
        <taxon>Magnoliopsida</taxon>
        <taxon>eudicotyledons</taxon>
        <taxon>Gunneridae</taxon>
        <taxon>Pentapetalae</taxon>
        <taxon>rosids</taxon>
        <taxon>fabids</taxon>
        <taxon>Fabales</taxon>
        <taxon>Fabaceae</taxon>
        <taxon>Papilionoideae</taxon>
        <taxon>50 kb inversion clade</taxon>
        <taxon>NPAAA clade</taxon>
        <taxon>indigoferoid/millettioid clade</taxon>
        <taxon>Phaseoleae</taxon>
        <taxon>Vigna</taxon>
    </lineage>
</organism>
<feature type="region of interest" description="Disordered" evidence="1">
    <location>
        <begin position="645"/>
        <end position="665"/>
    </location>
</feature>
<evidence type="ECO:0000259" key="3">
    <source>
        <dbReference type="Pfam" id="PF03407"/>
    </source>
</evidence>
<keyword evidence="5" id="KW-1185">Reference proteome</keyword>
<evidence type="ECO:0000256" key="2">
    <source>
        <dbReference type="SAM" id="Phobius"/>
    </source>
</evidence>
<dbReference type="PANTHER" id="PTHR46038:SF13">
    <property type="entry name" value="GLYCOSYLTRANSFERASE"/>
    <property type="match status" value="1"/>
</dbReference>
<keyword evidence="2" id="KW-0472">Membrane</keyword>
<dbReference type="InterPro" id="IPR044821">
    <property type="entry name" value="At1g28695/At4g15970-like"/>
</dbReference>
<reference evidence="4 5" key="1">
    <citation type="journal article" date="2023" name="Life. Sci Alliance">
        <title>Evolutionary insights into 3D genome organization and epigenetic landscape of Vigna mungo.</title>
        <authorList>
            <person name="Junaid A."/>
            <person name="Singh B."/>
            <person name="Bhatia S."/>
        </authorList>
    </citation>
    <scope>NUCLEOTIDE SEQUENCE [LARGE SCALE GENOMIC DNA]</scope>
    <source>
        <strain evidence="4">Urdbean</strain>
    </source>
</reference>
<protein>
    <recommendedName>
        <fullName evidence="3">Nucleotide-diphospho-sugar transferase domain-containing protein</fullName>
    </recommendedName>
</protein>
<gene>
    <name evidence="4" type="ORF">V8G54_013191</name>
</gene>
<feature type="domain" description="Nucleotide-diphospho-sugar transferase" evidence="3">
    <location>
        <begin position="127"/>
        <end position="257"/>
    </location>
</feature>
<dbReference type="AlphaFoldDB" id="A0AAQ3NUK8"/>
<accession>A0AAQ3NUK8</accession>
<keyword evidence="2" id="KW-1133">Transmembrane helix</keyword>
<evidence type="ECO:0000313" key="4">
    <source>
        <dbReference type="EMBL" id="WVZ15625.1"/>
    </source>
</evidence>
<feature type="domain" description="Nucleotide-diphospho-sugar transferase" evidence="3">
    <location>
        <begin position="410"/>
        <end position="608"/>
    </location>
</feature>
<feature type="compositionally biased region" description="Pro residues" evidence="1">
    <location>
        <begin position="645"/>
        <end position="657"/>
    </location>
</feature>
<evidence type="ECO:0000256" key="1">
    <source>
        <dbReference type="SAM" id="MobiDB-lite"/>
    </source>
</evidence>
<dbReference type="EMBL" id="CP144697">
    <property type="protein sequence ID" value="WVZ15625.1"/>
    <property type="molecule type" value="Genomic_DNA"/>
</dbReference>
<dbReference type="Pfam" id="PF03407">
    <property type="entry name" value="Nucleotid_trans"/>
    <property type="match status" value="2"/>
</dbReference>
<dbReference type="PANTHER" id="PTHR46038">
    <property type="entry name" value="EXPRESSED PROTEIN-RELATED"/>
    <property type="match status" value="1"/>
</dbReference>
<feature type="transmembrane region" description="Helical" evidence="2">
    <location>
        <begin position="31"/>
        <end position="52"/>
    </location>
</feature>
<sequence length="665" mass="75802">MEVSVGAAVEKAAGDGMKAWDGGSNILVRRVMYVAMILGGVGVLWMSFYHFGSPLECPTFSRYSMDESSKGDYDQRLESVLSRASMKDKTVILTTLNDAWAAPGSIFDLFLESFRLGNQTEYLLNHLVDCDIMWLRDPFKQFFKDADFQIACDAFNGNSSDIDNPTNAGFKYAKSNYRTIWFYKFWINSRSSYPKLNEQDVLNMIKGHPSISDMKLKMKFLSTSYFSGFCQVSKDFNKVTTMHANCCIGLDRKISDLKLVLEDWKKYMALSEYNKTESHLSFRDGGSSSKNEASHLSHPNSALESMKDISPTSAVKNAAGENNPWNAVLCMFLFISSITFRTPTFSRHLAVGSKEVEVHTDSRLESILRNASMKDKTVIITTLNDAWAEPGSIFDLFLESFRVGNQTQQLLNHLVVITYDLKTHERCLAMHRHCYLVDNKEGNFTGEMFYMSPNYLQLIWGRAKLLGSVLELGYNFLFTDTDIMWLRDPFGLFYEDADFQIACDFFNGNSSDIGNFPNGGFKYMRSNERTIWFIKFWINARIYFPGLGEQAVFNMIKLHPLIAHMKVKIRFLSTDYFGGFCEPSKDLNQVSTMHANCCIGIENKINDLKILLEDWKKYMALSDHDREHLNHSWTVPQRCGPQLPADPLPADPLPVNPVPLQKVPQ</sequence>
<feature type="region of interest" description="Disordered" evidence="1">
    <location>
        <begin position="279"/>
        <end position="304"/>
    </location>
</feature>